<sequence length="499" mass="57227">MQSYDGDIEVICPTLSTAGELLGDHVDKPKKKRKKNKKVPKAGVFDLSETILESSDQSPVFAQHRISTEAVKKWKTQFLSDRTKRLAQKACTHYSTLTLMSDNDPPLSHVFNTKISTEVRPVVDQQSTGTCWIYAGLNVLRTFYCKHNKLDEFKFSAAHLFFWDKVERCNYLLELFLKFAQEGAQPSDRNFLHVLTQPLSDGGSWQMLVNLVEKYGLLPDCVYSTPYLAKYSHTLKAILNNQLRVNCYKLMNLVKDGKSDTEISETKEEMMQKLFEIISTCLGFPLDSVEYDFYDKDKKYHKIGPISPQEYYETSVKPHFDMSQQVVIINDPRPEHEYGKTYSVEYLGNMVGVETTKYLNLPIDKIEGYAKDSIKADIPVWFGCELKAMCSITGQLCPEQFDFELMFDISMRSMDKATRMTFGEARSSHAMVLNGLNELENGDVDKWRVENSWGVGTGAGKVIHVLYSKYQLAVIVKVLLPLKCWWKELYSLKRNTADY</sequence>
<evidence type="ECO:0000256" key="5">
    <source>
        <dbReference type="ARBA" id="ARBA00022801"/>
    </source>
</evidence>
<reference evidence="7" key="1">
    <citation type="submission" date="2020-06" db="EMBL/GenBank/DDBJ databases">
        <title>Draft genome of Bugula neritina, a colonial animal packing powerful symbionts and potential medicines.</title>
        <authorList>
            <person name="Rayko M."/>
        </authorList>
    </citation>
    <scope>NUCLEOTIDE SEQUENCE [LARGE SCALE GENOMIC DNA]</scope>
    <source>
        <strain evidence="7">Kwan_BN1</strain>
    </source>
</reference>
<evidence type="ECO:0000313" key="8">
    <source>
        <dbReference type="Proteomes" id="UP000593567"/>
    </source>
</evidence>
<evidence type="ECO:0000256" key="4">
    <source>
        <dbReference type="ARBA" id="ARBA00022670"/>
    </source>
</evidence>
<evidence type="ECO:0000256" key="3">
    <source>
        <dbReference type="ARBA" id="ARBA00022227"/>
    </source>
</evidence>
<dbReference type="GO" id="GO:0005737">
    <property type="term" value="C:cytoplasm"/>
    <property type="evidence" value="ECO:0007669"/>
    <property type="project" value="TreeGrafter"/>
</dbReference>
<keyword evidence="8" id="KW-1185">Reference proteome</keyword>
<evidence type="ECO:0000256" key="1">
    <source>
        <dbReference type="ARBA" id="ARBA00000423"/>
    </source>
</evidence>
<comment type="catalytic activity">
    <reaction evidence="1">
        <text>Inactivates bleomycin B2 (a cytotoxic glycometallopeptide) by hydrolysis of a carboxyamide bond of beta-aminoalanine, but also shows general aminopeptidase activity. The specificity varies somewhat with source, but amino acid arylamides of Met, Leu and Ala are preferred.</text>
        <dbReference type="EC" id="3.4.22.40"/>
    </reaction>
</comment>
<dbReference type="PANTHER" id="PTHR10363:SF2">
    <property type="entry name" value="BLEOMYCIN HYDROLASE"/>
    <property type="match status" value="1"/>
</dbReference>
<dbReference type="EMBL" id="VXIV02002998">
    <property type="protein sequence ID" value="KAF6021583.1"/>
    <property type="molecule type" value="Genomic_DNA"/>
</dbReference>
<dbReference type="InterPro" id="IPR038765">
    <property type="entry name" value="Papain-like_cys_pep_sf"/>
</dbReference>
<name>A0A7J7J619_BUGNE</name>
<dbReference type="Proteomes" id="UP000593567">
    <property type="component" value="Unassembled WGS sequence"/>
</dbReference>
<gene>
    <name evidence="7" type="ORF">EB796_020105</name>
</gene>
<dbReference type="PROSITE" id="PS00139">
    <property type="entry name" value="THIOL_PROTEASE_CYS"/>
    <property type="match status" value="1"/>
</dbReference>
<dbReference type="OrthoDB" id="2666448at2759"/>
<dbReference type="GO" id="GO:0009636">
    <property type="term" value="P:response to toxic substance"/>
    <property type="evidence" value="ECO:0007669"/>
    <property type="project" value="TreeGrafter"/>
</dbReference>
<keyword evidence="5" id="KW-0378">Hydrolase</keyword>
<comment type="caution">
    <text evidence="7">The sequence shown here is derived from an EMBL/GenBank/DDBJ whole genome shotgun (WGS) entry which is preliminary data.</text>
</comment>
<dbReference type="InterPro" id="IPR004134">
    <property type="entry name" value="Peptidase_C1B"/>
</dbReference>
<evidence type="ECO:0000313" key="7">
    <source>
        <dbReference type="EMBL" id="KAF6021583.1"/>
    </source>
</evidence>
<evidence type="ECO:0000256" key="2">
    <source>
        <dbReference type="ARBA" id="ARBA00012465"/>
    </source>
</evidence>
<dbReference type="AlphaFoldDB" id="A0A7J7J619"/>
<accession>A0A7J7J619</accession>
<protein>
    <recommendedName>
        <fullName evidence="3">Bleomycin hydrolase</fullName>
        <ecNumber evidence="2">3.4.22.40</ecNumber>
    </recommendedName>
</protein>
<proteinExistence type="predicted"/>
<organism evidence="7 8">
    <name type="scientific">Bugula neritina</name>
    <name type="common">Brown bryozoan</name>
    <name type="synonym">Sertularia neritina</name>
    <dbReference type="NCBI Taxonomy" id="10212"/>
    <lineage>
        <taxon>Eukaryota</taxon>
        <taxon>Metazoa</taxon>
        <taxon>Spiralia</taxon>
        <taxon>Lophotrochozoa</taxon>
        <taxon>Bryozoa</taxon>
        <taxon>Gymnolaemata</taxon>
        <taxon>Cheilostomatida</taxon>
        <taxon>Flustrina</taxon>
        <taxon>Buguloidea</taxon>
        <taxon>Bugulidae</taxon>
        <taxon>Bugula</taxon>
    </lineage>
</organism>
<evidence type="ECO:0000256" key="6">
    <source>
        <dbReference type="ARBA" id="ARBA00022807"/>
    </source>
</evidence>
<dbReference type="GO" id="GO:0004197">
    <property type="term" value="F:cysteine-type endopeptidase activity"/>
    <property type="evidence" value="ECO:0007669"/>
    <property type="project" value="UniProtKB-EC"/>
</dbReference>
<dbReference type="Gene3D" id="3.90.70.10">
    <property type="entry name" value="Cysteine proteinases"/>
    <property type="match status" value="1"/>
</dbReference>
<dbReference type="EC" id="3.4.22.40" evidence="2"/>
<keyword evidence="6" id="KW-0788">Thiol protease</keyword>
<dbReference type="GO" id="GO:0043418">
    <property type="term" value="P:homocysteine catabolic process"/>
    <property type="evidence" value="ECO:0007669"/>
    <property type="project" value="TreeGrafter"/>
</dbReference>
<dbReference type="GO" id="GO:0070005">
    <property type="term" value="F:cysteine-type aminopeptidase activity"/>
    <property type="evidence" value="ECO:0007669"/>
    <property type="project" value="InterPro"/>
</dbReference>
<dbReference type="InterPro" id="IPR000169">
    <property type="entry name" value="Pept_cys_AS"/>
</dbReference>
<keyword evidence="4" id="KW-0645">Protease</keyword>
<dbReference type="PANTHER" id="PTHR10363">
    <property type="entry name" value="BLEOMYCIN HYDROLASE"/>
    <property type="match status" value="1"/>
</dbReference>
<dbReference type="SUPFAM" id="SSF54001">
    <property type="entry name" value="Cysteine proteinases"/>
    <property type="match status" value="1"/>
</dbReference>
<dbReference type="GO" id="GO:0006508">
    <property type="term" value="P:proteolysis"/>
    <property type="evidence" value="ECO:0007669"/>
    <property type="project" value="UniProtKB-KW"/>
</dbReference>
<dbReference type="Pfam" id="PF03051">
    <property type="entry name" value="Peptidase_C1_2"/>
    <property type="match status" value="1"/>
</dbReference>